<accession>A0A225DWK0</accession>
<name>A0A225DWK0_9BACT</name>
<evidence type="ECO:0000313" key="1">
    <source>
        <dbReference type="EMBL" id="OWK45772.1"/>
    </source>
</evidence>
<organism evidence="1 2">
    <name type="scientific">Fimbriiglobus ruber</name>
    <dbReference type="NCBI Taxonomy" id="1908690"/>
    <lineage>
        <taxon>Bacteria</taxon>
        <taxon>Pseudomonadati</taxon>
        <taxon>Planctomycetota</taxon>
        <taxon>Planctomycetia</taxon>
        <taxon>Gemmatales</taxon>
        <taxon>Gemmataceae</taxon>
        <taxon>Fimbriiglobus</taxon>
    </lineage>
</organism>
<sequence>MNHNRVADVTLTIYGNRLTASGLVDLMGQSAEFRIDWSR</sequence>
<proteinExistence type="predicted"/>
<evidence type="ECO:0000313" key="2">
    <source>
        <dbReference type="Proteomes" id="UP000214646"/>
    </source>
</evidence>
<dbReference type="EMBL" id="NIDE01000002">
    <property type="protein sequence ID" value="OWK45772.1"/>
    <property type="molecule type" value="Genomic_DNA"/>
</dbReference>
<reference evidence="2" key="1">
    <citation type="submission" date="2017-06" db="EMBL/GenBank/DDBJ databases">
        <title>Genome analysis of Fimbriiglobus ruber SP5, the first member of the order Planctomycetales with confirmed chitinolytic capability.</title>
        <authorList>
            <person name="Ravin N.V."/>
            <person name="Rakitin A.L."/>
            <person name="Ivanova A.A."/>
            <person name="Beletsky A.V."/>
            <person name="Kulichevskaya I.S."/>
            <person name="Mardanov A.V."/>
            <person name="Dedysh S.N."/>
        </authorList>
    </citation>
    <scope>NUCLEOTIDE SEQUENCE [LARGE SCALE GENOMIC DNA]</scope>
    <source>
        <strain evidence="2">SP5</strain>
    </source>
</reference>
<comment type="caution">
    <text evidence="1">The sequence shown here is derived from an EMBL/GenBank/DDBJ whole genome shotgun (WGS) entry which is preliminary data.</text>
</comment>
<protein>
    <submittedName>
        <fullName evidence="1">Uncharacterized protein</fullName>
    </submittedName>
</protein>
<keyword evidence="2" id="KW-1185">Reference proteome</keyword>
<dbReference type="Proteomes" id="UP000214646">
    <property type="component" value="Unassembled WGS sequence"/>
</dbReference>
<dbReference type="AlphaFoldDB" id="A0A225DWK0"/>
<gene>
    <name evidence="1" type="ORF">FRUB_02103</name>
</gene>